<gene>
    <name evidence="1" type="ORF">OIDMADRAFT_24069</name>
</gene>
<name>A0A0C3HTY6_OIDMZ</name>
<sequence length="113" mass="12521">MAVSLRRGWVSGAANYSCRVPALLHSGNSKSQAERALQRRDERYSALACYRWGLHDVQIRSPPNGPMPLFPAHSTADLGADLDLPLSPLVVTSRRRWSTSLGRQPEVLRGARE</sequence>
<dbReference type="AlphaFoldDB" id="A0A0C3HTY6"/>
<dbReference type="InParanoid" id="A0A0C3HTY6"/>
<protein>
    <submittedName>
        <fullName evidence="1">Uncharacterized protein</fullName>
    </submittedName>
</protein>
<reference evidence="2" key="2">
    <citation type="submission" date="2015-01" db="EMBL/GenBank/DDBJ databases">
        <title>Evolutionary Origins and Diversification of the Mycorrhizal Mutualists.</title>
        <authorList>
            <consortium name="DOE Joint Genome Institute"/>
            <consortium name="Mycorrhizal Genomics Consortium"/>
            <person name="Kohler A."/>
            <person name="Kuo A."/>
            <person name="Nagy L.G."/>
            <person name="Floudas D."/>
            <person name="Copeland A."/>
            <person name="Barry K.W."/>
            <person name="Cichocki N."/>
            <person name="Veneault-Fourrey C."/>
            <person name="LaButti K."/>
            <person name="Lindquist E.A."/>
            <person name="Lipzen A."/>
            <person name="Lundell T."/>
            <person name="Morin E."/>
            <person name="Murat C."/>
            <person name="Riley R."/>
            <person name="Ohm R."/>
            <person name="Sun H."/>
            <person name="Tunlid A."/>
            <person name="Henrissat B."/>
            <person name="Grigoriev I.V."/>
            <person name="Hibbett D.S."/>
            <person name="Martin F."/>
        </authorList>
    </citation>
    <scope>NUCLEOTIDE SEQUENCE [LARGE SCALE GENOMIC DNA]</scope>
    <source>
        <strain evidence="2">Zn</strain>
    </source>
</reference>
<dbReference type="EMBL" id="KN832871">
    <property type="protein sequence ID" value="KIN05687.1"/>
    <property type="molecule type" value="Genomic_DNA"/>
</dbReference>
<keyword evidence="2" id="KW-1185">Reference proteome</keyword>
<organism evidence="1 2">
    <name type="scientific">Oidiodendron maius (strain Zn)</name>
    <dbReference type="NCBI Taxonomy" id="913774"/>
    <lineage>
        <taxon>Eukaryota</taxon>
        <taxon>Fungi</taxon>
        <taxon>Dikarya</taxon>
        <taxon>Ascomycota</taxon>
        <taxon>Pezizomycotina</taxon>
        <taxon>Leotiomycetes</taxon>
        <taxon>Leotiomycetes incertae sedis</taxon>
        <taxon>Myxotrichaceae</taxon>
        <taxon>Oidiodendron</taxon>
    </lineage>
</organism>
<accession>A0A0C3HTY6</accession>
<evidence type="ECO:0000313" key="2">
    <source>
        <dbReference type="Proteomes" id="UP000054321"/>
    </source>
</evidence>
<dbReference type="Proteomes" id="UP000054321">
    <property type="component" value="Unassembled WGS sequence"/>
</dbReference>
<evidence type="ECO:0000313" key="1">
    <source>
        <dbReference type="EMBL" id="KIN05687.1"/>
    </source>
</evidence>
<reference evidence="1 2" key="1">
    <citation type="submission" date="2014-04" db="EMBL/GenBank/DDBJ databases">
        <authorList>
            <consortium name="DOE Joint Genome Institute"/>
            <person name="Kuo A."/>
            <person name="Martino E."/>
            <person name="Perotto S."/>
            <person name="Kohler A."/>
            <person name="Nagy L.G."/>
            <person name="Floudas D."/>
            <person name="Copeland A."/>
            <person name="Barry K.W."/>
            <person name="Cichocki N."/>
            <person name="Veneault-Fourrey C."/>
            <person name="LaButti K."/>
            <person name="Lindquist E.A."/>
            <person name="Lipzen A."/>
            <person name="Lundell T."/>
            <person name="Morin E."/>
            <person name="Murat C."/>
            <person name="Sun H."/>
            <person name="Tunlid A."/>
            <person name="Henrissat B."/>
            <person name="Grigoriev I.V."/>
            <person name="Hibbett D.S."/>
            <person name="Martin F."/>
            <person name="Nordberg H.P."/>
            <person name="Cantor M.N."/>
            <person name="Hua S.X."/>
        </authorList>
    </citation>
    <scope>NUCLEOTIDE SEQUENCE [LARGE SCALE GENOMIC DNA]</scope>
    <source>
        <strain evidence="1 2">Zn</strain>
    </source>
</reference>
<proteinExistence type="predicted"/>
<dbReference type="HOGENOM" id="CLU_2134238_0_0_1"/>